<keyword evidence="3" id="KW-1185">Reference proteome</keyword>
<feature type="domain" description="Aldehyde oxidase/xanthine dehydrogenase a/b hammerhead" evidence="1">
    <location>
        <begin position="231"/>
        <end position="320"/>
    </location>
</feature>
<dbReference type="RefSeq" id="WP_165102856.1">
    <property type="nucleotide sequence ID" value="NZ_CP049056.1"/>
</dbReference>
<sequence>MLHFLKEIDAAAGPLAQSAAQAFRIEKLSRRAFMGGTAAFAIGAFASRADAFPKWPTGGETMPHGLVDDPLVFVSIDADGTVTLVAHRSEMGTGSRTSLPMIMADEMEADWAKVKIVQAEGDEPKYGNQDTDGSRSLRHHIQMARKIGGSVRHMMRAAAAARWGIDPKDARVENHAVIASKGDVLTFGDLAADAMKQPVPAHEDIAYKTEAEFRYIGKGEVQITDLRDITVGKAVYGADVSLPGMKYAVIARPPVVGGKVKSVNDRAALAVPGVESVHQIAGSIPPAKFAPLGGVAVVASNTWAAMEGRNALEIEWDDGPHGGYDSAAYMAELKATAEKPGTVFRKQGDPEAAFASAAKVLSQTYTQDHMAHAPMEPPVALASVTAEGCEIWAPVQSPYAARTDTAEALGLDPSKVRVNVTLLGGGFGRKSKADYVTEAALLSREVGAPVRVQWTREDDIRHSFYHTTSAERIEAALDDKGKVTAWRHNSVAPSILSTFAPDSGHQFMIESGMGHVDTPFDIANVSCENGEALAHTRIGWFRSVSNIPRAWAIGSFVGELAAELGKDDRDMWLELIGAPRTVDPKAEGYPEDFWDYGEPYAEFPIETGRLANVLNIAADAIGQSGRVVEGEGIGLAVHRSFVSYVGCAARVKLVEGRITVPEVHLAIDCGFQANPERVESQLQGAAVMGMTLALHSSITYEKGRVQQSNYYDYDVVRSDNFPVNVVTHVVKHPFEVHSTGVGEPGVPPIAPAIANALFHATGVRKRSLPFGDMV</sequence>
<dbReference type="Gene3D" id="3.30.365.10">
    <property type="entry name" value="Aldehyde oxidase/xanthine dehydrogenase, molybdopterin binding domain"/>
    <property type="match status" value="4"/>
</dbReference>
<dbReference type="InterPro" id="IPR000674">
    <property type="entry name" value="Ald_Oxase/Xan_DH_a/b"/>
</dbReference>
<dbReference type="InterPro" id="IPR012368">
    <property type="entry name" value="OxRdtase_Mopterin-bd_su_IorB"/>
</dbReference>
<dbReference type="PANTHER" id="PTHR47495:SF3">
    <property type="entry name" value="BLR6219 PROTEIN"/>
    <property type="match status" value="1"/>
</dbReference>
<evidence type="ECO:0000313" key="2">
    <source>
        <dbReference type="EMBL" id="QIE57615.1"/>
    </source>
</evidence>
<dbReference type="InterPro" id="IPR052516">
    <property type="entry name" value="N-heterocyclic_Hydroxylase"/>
</dbReference>
<protein>
    <submittedName>
        <fullName evidence="2">Xanthine dehydrogenase family protein molybdopterin-binding subunit</fullName>
    </submittedName>
</protein>
<dbReference type="Pfam" id="PF02738">
    <property type="entry name" value="MoCoBD_1"/>
    <property type="match status" value="1"/>
</dbReference>
<dbReference type="PANTHER" id="PTHR47495">
    <property type="entry name" value="ALDEHYDE DEHYDROGENASE"/>
    <property type="match status" value="1"/>
</dbReference>
<gene>
    <name evidence="2" type="ORF">G5B40_20465</name>
</gene>
<dbReference type="InterPro" id="IPR037165">
    <property type="entry name" value="AldOxase/xan_DH_Mopterin-bd_sf"/>
</dbReference>
<evidence type="ECO:0000259" key="1">
    <source>
        <dbReference type="SMART" id="SM01008"/>
    </source>
</evidence>
<dbReference type="Proteomes" id="UP000503336">
    <property type="component" value="Chromosome"/>
</dbReference>
<dbReference type="PIRSF" id="PIRSF036389">
    <property type="entry name" value="IOR_B"/>
    <property type="match status" value="1"/>
</dbReference>
<dbReference type="KEGG" id="hdh:G5B40_20465"/>
<dbReference type="Gene3D" id="3.90.1170.50">
    <property type="entry name" value="Aldehyde oxidase/xanthine dehydrogenase, a/b hammerhead"/>
    <property type="match status" value="1"/>
</dbReference>
<dbReference type="InterPro" id="IPR008274">
    <property type="entry name" value="AldOxase/xan_DH_MoCoBD1"/>
</dbReference>
<dbReference type="AlphaFoldDB" id="A0A7M3T6I4"/>
<organism evidence="2 3">
    <name type="scientific">Pikeienuella piscinae</name>
    <dbReference type="NCBI Taxonomy" id="2748098"/>
    <lineage>
        <taxon>Bacteria</taxon>
        <taxon>Pseudomonadati</taxon>
        <taxon>Pseudomonadota</taxon>
        <taxon>Alphaproteobacteria</taxon>
        <taxon>Rhodobacterales</taxon>
        <taxon>Paracoccaceae</taxon>
        <taxon>Pikeienuella</taxon>
    </lineage>
</organism>
<dbReference type="EMBL" id="CP049056">
    <property type="protein sequence ID" value="QIE57615.1"/>
    <property type="molecule type" value="Genomic_DNA"/>
</dbReference>
<accession>A0A7M3T6I4</accession>
<dbReference type="Pfam" id="PF20256">
    <property type="entry name" value="MoCoBD_2"/>
    <property type="match status" value="2"/>
</dbReference>
<dbReference type="SUPFAM" id="SSF56003">
    <property type="entry name" value="Molybdenum cofactor-binding domain"/>
    <property type="match status" value="2"/>
</dbReference>
<reference evidence="2 3" key="1">
    <citation type="submission" date="2020-02" db="EMBL/GenBank/DDBJ databases">
        <title>complete genome sequence of Rhodobacteraceae bacterium.</title>
        <authorList>
            <person name="Park J."/>
            <person name="Kim Y.-S."/>
            <person name="Kim K.-H."/>
        </authorList>
    </citation>
    <scope>NUCLEOTIDE SEQUENCE [LARGE SCALE GENOMIC DNA]</scope>
    <source>
        <strain evidence="2 3">RR4-56</strain>
    </source>
</reference>
<dbReference type="InterPro" id="IPR046867">
    <property type="entry name" value="AldOxase/xan_DH_MoCoBD2"/>
</dbReference>
<name>A0A7M3T6I4_9RHOB</name>
<evidence type="ECO:0000313" key="3">
    <source>
        <dbReference type="Proteomes" id="UP000503336"/>
    </source>
</evidence>
<proteinExistence type="predicted"/>
<dbReference type="GO" id="GO:0016491">
    <property type="term" value="F:oxidoreductase activity"/>
    <property type="evidence" value="ECO:0007669"/>
    <property type="project" value="InterPro"/>
</dbReference>
<dbReference type="SMART" id="SM01008">
    <property type="entry name" value="Ald_Xan_dh_C"/>
    <property type="match status" value="1"/>
</dbReference>